<dbReference type="Gene3D" id="3.20.20.140">
    <property type="entry name" value="Metal-dependent hydrolases"/>
    <property type="match status" value="1"/>
</dbReference>
<feature type="domain" description="Amidohydrolase 3" evidence="2">
    <location>
        <begin position="54"/>
        <end position="307"/>
    </location>
</feature>
<organism evidence="3 4">
    <name type="scientific">Virgibacillus xinjiangensis</name>
    <dbReference type="NCBI Taxonomy" id="393090"/>
    <lineage>
        <taxon>Bacteria</taxon>
        <taxon>Bacillati</taxon>
        <taxon>Bacillota</taxon>
        <taxon>Bacilli</taxon>
        <taxon>Bacillales</taxon>
        <taxon>Bacillaceae</taxon>
        <taxon>Virgibacillus</taxon>
    </lineage>
</organism>
<dbReference type="PANTHER" id="PTHR22642:SF2">
    <property type="entry name" value="PROTEIN LONG AFTER FAR-RED 3"/>
    <property type="match status" value="1"/>
</dbReference>
<dbReference type="Pfam" id="PF07969">
    <property type="entry name" value="Amidohydro_3"/>
    <property type="match status" value="1"/>
</dbReference>
<keyword evidence="3" id="KW-0378">Hydrolase</keyword>
<reference evidence="4" key="1">
    <citation type="journal article" date="2019" name="Int. J. Syst. Evol. Microbiol.">
        <title>The Global Catalogue of Microorganisms (GCM) 10K type strain sequencing project: providing services to taxonomists for standard genome sequencing and annotation.</title>
        <authorList>
            <consortium name="The Broad Institute Genomics Platform"/>
            <consortium name="The Broad Institute Genome Sequencing Center for Infectious Disease"/>
            <person name="Wu L."/>
            <person name="Ma J."/>
        </authorList>
    </citation>
    <scope>NUCLEOTIDE SEQUENCE [LARGE SCALE GENOMIC DNA]</scope>
    <source>
        <strain evidence="4">KCTC 13128</strain>
    </source>
</reference>
<dbReference type="SUPFAM" id="SSF51338">
    <property type="entry name" value="Composite domain of metallo-dependent hydrolases"/>
    <property type="match status" value="1"/>
</dbReference>
<sequence>MKKATLLFTNGNVLTLDKQNKKAGSVAVANGKIIGIWQSAEPPKDEVEITEETQLVDLEGKTLLPGFVDTHNHILMYALLKDQVNCSTPPNESITDIQQIIEEKVKETPDGEWVIGYGYDDTLLAEKRHPTKGDLDKVAPNHPIIIRHISGHLAVANSLALELGGLEDDASDPDGGHFGRDEFGHLNGVLYEPGAMNPVQEKTPEKTVDEMVEALEEAAQEYLAHGITTNSDAAINTLKELEVHLKAAKSRKNPMRTQLMIMHHLLREGQPFEDYSPAQLDQEIQEKSDGLARLDSAKMFQDGSIQGSA</sequence>
<evidence type="ECO:0000259" key="2">
    <source>
        <dbReference type="Pfam" id="PF07969"/>
    </source>
</evidence>
<accession>A0ABV7CU32</accession>
<dbReference type="InterPro" id="IPR032466">
    <property type="entry name" value="Metal_Hydrolase"/>
</dbReference>
<comment type="caution">
    <text evidence="3">The sequence shown here is derived from an EMBL/GenBank/DDBJ whole genome shotgun (WGS) entry which is preliminary data.</text>
</comment>
<dbReference type="Proteomes" id="UP001595279">
    <property type="component" value="Unassembled WGS sequence"/>
</dbReference>
<dbReference type="Gene3D" id="2.30.40.10">
    <property type="entry name" value="Urease, subunit C, domain 1"/>
    <property type="match status" value="1"/>
</dbReference>
<feature type="region of interest" description="Disordered" evidence="1">
    <location>
        <begin position="289"/>
        <end position="309"/>
    </location>
</feature>
<proteinExistence type="predicted"/>
<dbReference type="Gene3D" id="3.10.310.70">
    <property type="match status" value="1"/>
</dbReference>
<gene>
    <name evidence="3" type="ORF">ACFOGI_06405</name>
</gene>
<evidence type="ECO:0000313" key="3">
    <source>
        <dbReference type="EMBL" id="MFC3039879.1"/>
    </source>
</evidence>
<dbReference type="RefSeq" id="WP_390270184.1">
    <property type="nucleotide sequence ID" value="NZ_JBHRSA010000026.1"/>
</dbReference>
<evidence type="ECO:0000256" key="1">
    <source>
        <dbReference type="SAM" id="MobiDB-lite"/>
    </source>
</evidence>
<keyword evidence="4" id="KW-1185">Reference proteome</keyword>
<dbReference type="PANTHER" id="PTHR22642">
    <property type="entry name" value="IMIDAZOLONEPROPIONASE"/>
    <property type="match status" value="1"/>
</dbReference>
<dbReference type="InterPro" id="IPR013108">
    <property type="entry name" value="Amidohydro_3"/>
</dbReference>
<dbReference type="EC" id="3.5.-.-" evidence="3"/>
<protein>
    <submittedName>
        <fullName evidence="3">Amidohydrolase</fullName>
        <ecNumber evidence="3">3.5.-.-</ecNumber>
    </submittedName>
</protein>
<dbReference type="GO" id="GO:0016787">
    <property type="term" value="F:hydrolase activity"/>
    <property type="evidence" value="ECO:0007669"/>
    <property type="project" value="UniProtKB-KW"/>
</dbReference>
<dbReference type="EMBL" id="JBHRSA010000026">
    <property type="protein sequence ID" value="MFC3039879.1"/>
    <property type="molecule type" value="Genomic_DNA"/>
</dbReference>
<evidence type="ECO:0000313" key="4">
    <source>
        <dbReference type="Proteomes" id="UP001595279"/>
    </source>
</evidence>
<dbReference type="SUPFAM" id="SSF51556">
    <property type="entry name" value="Metallo-dependent hydrolases"/>
    <property type="match status" value="1"/>
</dbReference>
<dbReference type="InterPro" id="IPR011059">
    <property type="entry name" value="Metal-dep_hydrolase_composite"/>
</dbReference>
<name>A0ABV7CU32_9BACI</name>